<evidence type="ECO:0008006" key="3">
    <source>
        <dbReference type="Google" id="ProtNLM"/>
    </source>
</evidence>
<protein>
    <recommendedName>
        <fullName evidence="3">F-box domain-containing protein</fullName>
    </recommendedName>
</protein>
<accession>A0A067P5V7</accession>
<evidence type="ECO:0000313" key="1">
    <source>
        <dbReference type="EMBL" id="KDQ49225.1"/>
    </source>
</evidence>
<name>A0A067P5V7_9AGAM</name>
<reference evidence="2" key="1">
    <citation type="journal article" date="2014" name="Proc. Natl. Acad. Sci. U.S.A.">
        <title>Extensive sampling of basidiomycete genomes demonstrates inadequacy of the white-rot/brown-rot paradigm for wood decay fungi.</title>
        <authorList>
            <person name="Riley R."/>
            <person name="Salamov A.A."/>
            <person name="Brown D.W."/>
            <person name="Nagy L.G."/>
            <person name="Floudas D."/>
            <person name="Held B.W."/>
            <person name="Levasseur A."/>
            <person name="Lombard V."/>
            <person name="Morin E."/>
            <person name="Otillar R."/>
            <person name="Lindquist E.A."/>
            <person name="Sun H."/>
            <person name="LaButti K.M."/>
            <person name="Schmutz J."/>
            <person name="Jabbour D."/>
            <person name="Luo H."/>
            <person name="Baker S.E."/>
            <person name="Pisabarro A.G."/>
            <person name="Walton J.D."/>
            <person name="Blanchette R.A."/>
            <person name="Henrissat B."/>
            <person name="Martin F."/>
            <person name="Cullen D."/>
            <person name="Hibbett D.S."/>
            <person name="Grigoriev I.V."/>
        </authorList>
    </citation>
    <scope>NUCLEOTIDE SEQUENCE [LARGE SCALE GENOMIC DNA]</scope>
    <source>
        <strain evidence="2">MUCL 33604</strain>
    </source>
</reference>
<dbReference type="InParanoid" id="A0A067P5V7"/>
<dbReference type="OrthoDB" id="2748701at2759"/>
<dbReference type="Proteomes" id="UP000027265">
    <property type="component" value="Unassembled WGS sequence"/>
</dbReference>
<dbReference type="HOGENOM" id="CLU_906323_0_0_1"/>
<gene>
    <name evidence="1" type="ORF">JAAARDRAFT_43014</name>
</gene>
<dbReference type="EMBL" id="KL197794">
    <property type="protein sequence ID" value="KDQ49225.1"/>
    <property type="molecule type" value="Genomic_DNA"/>
</dbReference>
<proteinExistence type="predicted"/>
<dbReference type="AlphaFoldDB" id="A0A067P5V7"/>
<keyword evidence="2" id="KW-1185">Reference proteome</keyword>
<organism evidence="1 2">
    <name type="scientific">Jaapia argillacea MUCL 33604</name>
    <dbReference type="NCBI Taxonomy" id="933084"/>
    <lineage>
        <taxon>Eukaryota</taxon>
        <taxon>Fungi</taxon>
        <taxon>Dikarya</taxon>
        <taxon>Basidiomycota</taxon>
        <taxon>Agaricomycotina</taxon>
        <taxon>Agaricomycetes</taxon>
        <taxon>Agaricomycetidae</taxon>
        <taxon>Jaapiales</taxon>
        <taxon>Jaapiaceae</taxon>
        <taxon>Jaapia</taxon>
    </lineage>
</organism>
<evidence type="ECO:0000313" key="2">
    <source>
        <dbReference type="Proteomes" id="UP000027265"/>
    </source>
</evidence>
<dbReference type="Gene3D" id="3.80.10.10">
    <property type="entry name" value="Ribonuclease Inhibitor"/>
    <property type="match status" value="1"/>
</dbReference>
<dbReference type="InterPro" id="IPR032675">
    <property type="entry name" value="LRR_dom_sf"/>
</dbReference>
<sequence>MNHFSPGGRGPTLDHLPPEICHLIFSDACIDGGITARSLALTSKYIRGASESSRFHSVSVSGLDQMLNLLAHLEAGTPESRRVSHMYMSYVAPSKLSEDLTIFRDPRLWTRRFNVGEMSGSQIIQECYDDRMARYEPPPATLAAIHAAAAAILTIASSTLITLTLVMPQTKSFLLPPDPLPALEELSLYCINSEECLWKPSADYRLPSLRKLHLAGSDFTNKQVRTLLKISPGLTHLRLSEVEGSTNVDGALWGAVKGLTNKEGFESPGRHHPSLRTIIIQYVPPPPQFAAGGLNQFFATLLHGFHRLCNDKVSVEAVLLPSRVLGAGELDDVGKAFWKNRMAGGDGCWDVSTRVDVSHWVR</sequence>
<dbReference type="SUPFAM" id="SSF52047">
    <property type="entry name" value="RNI-like"/>
    <property type="match status" value="1"/>
</dbReference>